<dbReference type="GO" id="GO:0097730">
    <property type="term" value="C:non-motile cilium"/>
    <property type="evidence" value="ECO:0007669"/>
    <property type="project" value="TreeGrafter"/>
</dbReference>
<dbReference type="Pfam" id="PF25768">
    <property type="entry name" value="TPR_IFT121"/>
    <property type="match status" value="1"/>
</dbReference>
<dbReference type="GO" id="GO:0061512">
    <property type="term" value="P:protein localization to cilium"/>
    <property type="evidence" value="ECO:0007669"/>
    <property type="project" value="TreeGrafter"/>
</dbReference>
<evidence type="ECO:0000256" key="3">
    <source>
        <dbReference type="ARBA" id="ARBA00022574"/>
    </source>
</evidence>
<comment type="subcellular location">
    <subcellularLocation>
        <location evidence="1">Cytoplasm</location>
        <location evidence="1">Cytoskeleton</location>
        <location evidence="1">Cilium basal body</location>
    </subcellularLocation>
</comment>
<evidence type="ECO:0000256" key="4">
    <source>
        <dbReference type="ARBA" id="ARBA00022737"/>
    </source>
</evidence>
<dbReference type="Proteomes" id="UP000695007">
    <property type="component" value="Unplaced"/>
</dbReference>
<dbReference type="PANTHER" id="PTHR12764:SF5">
    <property type="entry name" value="LD29485P"/>
    <property type="match status" value="1"/>
</dbReference>
<feature type="repeat" description="WD" evidence="9">
    <location>
        <begin position="74"/>
        <end position="105"/>
    </location>
</feature>
<dbReference type="GO" id="GO:0030991">
    <property type="term" value="C:intraciliary transport particle A"/>
    <property type="evidence" value="ECO:0007669"/>
    <property type="project" value="TreeGrafter"/>
</dbReference>
<dbReference type="InterPro" id="IPR017233">
    <property type="entry name" value="WDR35"/>
</dbReference>
<evidence type="ECO:0000259" key="11">
    <source>
        <dbReference type="Pfam" id="PF23390"/>
    </source>
</evidence>
<name>A0AAJ6YT04_9HYME</name>
<dbReference type="InterPro" id="IPR057979">
    <property type="entry name" value="TPR_IFT121"/>
</dbReference>
<dbReference type="Pfam" id="PF25170">
    <property type="entry name" value="TPR_WDR35"/>
    <property type="match status" value="1"/>
</dbReference>
<dbReference type="InterPro" id="IPR011990">
    <property type="entry name" value="TPR-like_helical_dom_sf"/>
</dbReference>
<dbReference type="PROSITE" id="PS50294">
    <property type="entry name" value="WD_REPEATS_REGION"/>
    <property type="match status" value="1"/>
</dbReference>
<protein>
    <submittedName>
        <fullName evidence="15">WD repeat-containing protein 35</fullName>
    </submittedName>
</protein>
<keyword evidence="6" id="KW-0969">Cilium</keyword>
<dbReference type="CTD" id="38219"/>
<evidence type="ECO:0000256" key="9">
    <source>
        <dbReference type="PROSITE-ProRule" id="PRU00221"/>
    </source>
</evidence>
<dbReference type="AlphaFoldDB" id="A0AAJ6YT04"/>
<accession>A0AAJ6YT04</accession>
<dbReference type="InterPro" id="IPR056158">
    <property type="entry name" value="Beta-prop_IFT121_2nd"/>
</dbReference>
<dbReference type="InterPro" id="IPR056159">
    <property type="entry name" value="Beta-prop_IFT121_TULP_N"/>
</dbReference>
<proteinExistence type="predicted"/>
<evidence type="ECO:0000256" key="6">
    <source>
        <dbReference type="ARBA" id="ARBA00023069"/>
    </source>
</evidence>
<evidence type="ECO:0000256" key="7">
    <source>
        <dbReference type="ARBA" id="ARBA00023212"/>
    </source>
</evidence>
<dbReference type="SUPFAM" id="SSF50978">
    <property type="entry name" value="WD40 repeat-like"/>
    <property type="match status" value="2"/>
</dbReference>
<dbReference type="PANTHER" id="PTHR12764">
    <property type="entry name" value="WD REPEAT DOMAIN-RELATED"/>
    <property type="match status" value="1"/>
</dbReference>
<evidence type="ECO:0000259" key="12">
    <source>
        <dbReference type="Pfam" id="PF24797"/>
    </source>
</evidence>
<evidence type="ECO:0000256" key="5">
    <source>
        <dbReference type="ARBA" id="ARBA00022794"/>
    </source>
</evidence>
<keyword evidence="4" id="KW-0677">Repeat</keyword>
<evidence type="ECO:0000313" key="15">
    <source>
        <dbReference type="RefSeq" id="XP_011503648.1"/>
    </source>
</evidence>
<dbReference type="PIRSF" id="PIRSF037536">
    <property type="entry name" value="WD_repeat_p35"/>
    <property type="match status" value="1"/>
</dbReference>
<dbReference type="SMART" id="SM00320">
    <property type="entry name" value="WD40"/>
    <property type="match status" value="4"/>
</dbReference>
<evidence type="ECO:0000259" key="13">
    <source>
        <dbReference type="Pfam" id="PF25768"/>
    </source>
</evidence>
<evidence type="ECO:0000256" key="1">
    <source>
        <dbReference type="ARBA" id="ARBA00004120"/>
    </source>
</evidence>
<keyword evidence="5" id="KW-0970">Cilium biogenesis/degradation</keyword>
<dbReference type="GO" id="GO:1905515">
    <property type="term" value="P:non-motile cilium assembly"/>
    <property type="evidence" value="ECO:0007669"/>
    <property type="project" value="TreeGrafter"/>
</dbReference>
<dbReference type="GO" id="GO:0035721">
    <property type="term" value="P:intraciliary retrograde transport"/>
    <property type="evidence" value="ECO:0007669"/>
    <property type="project" value="TreeGrafter"/>
</dbReference>
<organism evidence="14 15">
    <name type="scientific">Ceratosolen solmsi marchali</name>
    <dbReference type="NCBI Taxonomy" id="326594"/>
    <lineage>
        <taxon>Eukaryota</taxon>
        <taxon>Metazoa</taxon>
        <taxon>Ecdysozoa</taxon>
        <taxon>Arthropoda</taxon>
        <taxon>Hexapoda</taxon>
        <taxon>Insecta</taxon>
        <taxon>Pterygota</taxon>
        <taxon>Neoptera</taxon>
        <taxon>Endopterygota</taxon>
        <taxon>Hymenoptera</taxon>
        <taxon>Apocrita</taxon>
        <taxon>Proctotrupomorpha</taxon>
        <taxon>Chalcidoidea</taxon>
        <taxon>Agaonidae</taxon>
        <taxon>Agaoninae</taxon>
        <taxon>Ceratosolen</taxon>
    </lineage>
</organism>
<dbReference type="Pfam" id="PF23390">
    <property type="entry name" value="Beta-prop_WDR35_2nd"/>
    <property type="match status" value="1"/>
</dbReference>
<dbReference type="InterPro" id="IPR039857">
    <property type="entry name" value="Ift122/121"/>
</dbReference>
<evidence type="ECO:0000256" key="8">
    <source>
        <dbReference type="ARBA" id="ARBA00023273"/>
    </source>
</evidence>
<dbReference type="Gene3D" id="2.130.10.10">
    <property type="entry name" value="YVTN repeat-like/Quinoprotein amine dehydrogenase"/>
    <property type="match status" value="1"/>
</dbReference>
<evidence type="ECO:0000256" key="2">
    <source>
        <dbReference type="ARBA" id="ARBA00022490"/>
    </source>
</evidence>
<dbReference type="InterPro" id="IPR015943">
    <property type="entry name" value="WD40/YVTN_repeat-like_dom_sf"/>
</dbReference>
<keyword evidence="8" id="KW-0966">Cell projection</keyword>
<dbReference type="PROSITE" id="PS50082">
    <property type="entry name" value="WD_REPEATS_2"/>
    <property type="match status" value="1"/>
</dbReference>
<dbReference type="Pfam" id="PF23145">
    <property type="entry name" value="Zf_2nd_IFT121"/>
    <property type="match status" value="1"/>
</dbReference>
<gene>
    <name evidence="15" type="primary">LOC105366789</name>
</gene>
<dbReference type="InterPro" id="IPR057361">
    <property type="entry name" value="TPR_WDR35"/>
</dbReference>
<evidence type="ECO:0000259" key="10">
    <source>
        <dbReference type="Pfam" id="PF23145"/>
    </source>
</evidence>
<keyword evidence="3 9" id="KW-0853">WD repeat</keyword>
<dbReference type="InterPro" id="IPR036322">
    <property type="entry name" value="WD40_repeat_dom_sf"/>
</dbReference>
<feature type="domain" description="IFT121-like zinc finger" evidence="10">
    <location>
        <begin position="1121"/>
        <end position="1165"/>
    </location>
</feature>
<dbReference type="InterPro" id="IPR056170">
    <property type="entry name" value="Znf_IFT121-like"/>
</dbReference>
<dbReference type="RefSeq" id="XP_011503648.1">
    <property type="nucleotide sequence ID" value="XM_011505346.1"/>
</dbReference>
<reference evidence="15" key="1">
    <citation type="submission" date="2025-08" db="UniProtKB">
        <authorList>
            <consortium name="RefSeq"/>
        </authorList>
    </citation>
    <scope>IDENTIFICATION</scope>
</reference>
<feature type="domain" description="IFT121/TULP4 N-terminal" evidence="12">
    <location>
        <begin position="1"/>
        <end position="333"/>
    </location>
</feature>
<dbReference type="Pfam" id="PF24797">
    <property type="entry name" value="Beta-prop_WDR35_TULP_N"/>
    <property type="match status" value="1"/>
</dbReference>
<feature type="domain" description="IFT121-like TPR repeats" evidence="13">
    <location>
        <begin position="999"/>
        <end position="1090"/>
    </location>
</feature>
<evidence type="ECO:0000313" key="14">
    <source>
        <dbReference type="Proteomes" id="UP000695007"/>
    </source>
</evidence>
<dbReference type="KEGG" id="csol:105366789"/>
<keyword evidence="14" id="KW-1185">Reference proteome</keyword>
<dbReference type="SUPFAM" id="SSF48452">
    <property type="entry name" value="TPR-like"/>
    <property type="match status" value="1"/>
</dbReference>
<feature type="domain" description="IFT121 second beta-propeller" evidence="11">
    <location>
        <begin position="339"/>
        <end position="667"/>
    </location>
</feature>
<dbReference type="Gene3D" id="1.25.40.470">
    <property type="match status" value="1"/>
</dbReference>
<keyword evidence="2" id="KW-0963">Cytoplasm</keyword>
<keyword evidence="7" id="KW-0206">Cytoskeleton</keyword>
<sequence>MFVYLSKKIAIPNNVCLNCISWNQKQGYIAIGGNGGLLKVIRADQSSAISDKINNSIKTRSTISTNNLTMNQTLEGHNGNIQVVTWNDEYQKLTSSDDNGVIIVWMLYKGSWYEEMINNRNKSIVKGMTWCSNGKKICIVYEDGAVIVGSVDGNRIWSKELKSLSLTAVQWSPDAKLLLFGLKNGQAHLYDDQGVFLTKLENISDDLHAIVALNWYDGRNGYTAIDCPTLAVCFQNGKVCLLKDTCDNNLKKIDTNMSITCCVWNTFGSLLAIAGVSIKQEKKDFNIICFYSAFGEHIKTLKVPGKRISSCTWESESLRICLTVDSNIFFANICPNYKWAYFDNTMIFSDEKINKNGVCITFWNTITNSCYFKYVRSLINIVAYGEHCVLATSNDPTHAKEGFILLVCNSISTPIDKKFLDLEPSQITMNNNTVIVASKNNFLLWNFRAPQNFDFNEIKSKNERIYHIDDTPTGITEVIQDLDRHKYFESSISRRNSTDPISCISTTENILLIARESGIIQQYSLPQVTLMKRYTSLSRPYKLAINCNSTTAAIIHNCGVLRLLQLITPKNYNQDTEIKISMKNIDEYTKFERKDTWAICWAEDNPHLLAIFEKSRIYVFRGLEPEEPIVCRGYMCYFRDLEIRCVLLDELIRRPEKARSELLLDVEVKSLRDTRKLLACVGLHEAEAFVCDNPHPRLWRLLGEHALRLLDLEAAENAMVRCTDYLSIRFVKKLRGIHDSGLQRAEVLAFLGDYDEAEKLYLELDRRDLAVTLRQKLAEYPRAIQLMQLGVASSDAQLECMYASWGEQLALRQEWRTACEHLERGRAFKQLLDCRYRLEEYNQLAVTADQLTEQTPELWRAARMLASVGMCQQAVDCFIRCADVRQAIETCIRSNRWDKALELARTWQLPGIDELLAKYAHHLLVSGHYLQAIELYRKANCLLEAAQLLLQLATKQAHAGGTPLRLKKIYVLAALLIQERIEGQIVYDADSTETRVVAEAWRGAEAYHFLLLAHRQLYKAEPLAALRTTLRLREYEDLIDQEQLYALLALTSCACGALSTCSRALIKLEVLKPCYEELSLELFGRRSPRDARRPSRIECRRCESLVPDCCIMCPSCSNSFPPCVVSGRALMNLTETWLCTVCRRYVSNGRDVLNVNGCPLCHSNIRFL</sequence>
<dbReference type="GeneID" id="105366789"/>
<dbReference type="InterPro" id="IPR001680">
    <property type="entry name" value="WD40_rpt"/>
</dbReference>